<gene>
    <name evidence="1" type="ORF">ACFSUE_04930</name>
</gene>
<organism evidence="1 2">
    <name type="scientific">Sporolactobacillus shoreicorticis</name>
    <dbReference type="NCBI Taxonomy" id="1923877"/>
    <lineage>
        <taxon>Bacteria</taxon>
        <taxon>Bacillati</taxon>
        <taxon>Bacillota</taxon>
        <taxon>Bacilli</taxon>
        <taxon>Bacillales</taxon>
        <taxon>Sporolactobacillaceae</taxon>
        <taxon>Sporolactobacillus</taxon>
    </lineage>
</organism>
<sequence length="34" mass="3621">MTDVFGVTVGHTTISSDKVKTGMTAICLSRTICF</sequence>
<dbReference type="Pfam" id="PF03576">
    <property type="entry name" value="Peptidase_S58"/>
    <property type="match status" value="1"/>
</dbReference>
<name>A0ABW5S1T2_9BACL</name>
<evidence type="ECO:0000313" key="2">
    <source>
        <dbReference type="Proteomes" id="UP001597399"/>
    </source>
</evidence>
<comment type="caution">
    <text evidence="1">The sequence shown here is derived from an EMBL/GenBank/DDBJ whole genome shotgun (WGS) entry which is preliminary data.</text>
</comment>
<reference evidence="2" key="1">
    <citation type="journal article" date="2019" name="Int. J. Syst. Evol. Microbiol.">
        <title>The Global Catalogue of Microorganisms (GCM) 10K type strain sequencing project: providing services to taxonomists for standard genome sequencing and annotation.</title>
        <authorList>
            <consortium name="The Broad Institute Genomics Platform"/>
            <consortium name="The Broad Institute Genome Sequencing Center for Infectious Disease"/>
            <person name="Wu L."/>
            <person name="Ma J."/>
        </authorList>
    </citation>
    <scope>NUCLEOTIDE SEQUENCE [LARGE SCALE GENOMIC DNA]</scope>
    <source>
        <strain evidence="2">TISTR 2466</strain>
    </source>
</reference>
<proteinExistence type="predicted"/>
<dbReference type="InterPro" id="IPR016117">
    <property type="entry name" value="ArgJ-like_dom_sf"/>
</dbReference>
<dbReference type="SUPFAM" id="SSF56266">
    <property type="entry name" value="DmpA/ArgJ-like"/>
    <property type="match status" value="1"/>
</dbReference>
<dbReference type="Proteomes" id="UP001597399">
    <property type="component" value="Unassembled WGS sequence"/>
</dbReference>
<evidence type="ECO:0000313" key="1">
    <source>
        <dbReference type="EMBL" id="MFD2692977.1"/>
    </source>
</evidence>
<dbReference type="InterPro" id="IPR005321">
    <property type="entry name" value="Peptidase_S58_DmpA"/>
</dbReference>
<dbReference type="RefSeq" id="WP_309247045.1">
    <property type="nucleotide sequence ID" value="NZ_JAMXWM010000019.1"/>
</dbReference>
<dbReference type="Gene3D" id="3.60.70.12">
    <property type="entry name" value="L-amino peptidase D-ALA esterase/amidase"/>
    <property type="match status" value="1"/>
</dbReference>
<keyword evidence="2" id="KW-1185">Reference proteome</keyword>
<dbReference type="EMBL" id="JBHUMQ010000013">
    <property type="protein sequence ID" value="MFD2692977.1"/>
    <property type="molecule type" value="Genomic_DNA"/>
</dbReference>
<protein>
    <submittedName>
        <fullName evidence="1">P1 family peptidase</fullName>
    </submittedName>
</protein>
<accession>A0ABW5S1T2</accession>